<gene>
    <name evidence="2" type="ORF">Pcinc_006673</name>
</gene>
<comment type="caution">
    <text evidence="2">The sequence shown here is derived from an EMBL/GenBank/DDBJ whole genome shotgun (WGS) entry which is preliminary data.</text>
</comment>
<evidence type="ECO:0000313" key="2">
    <source>
        <dbReference type="EMBL" id="KAK3889323.1"/>
    </source>
</evidence>
<dbReference type="AlphaFoldDB" id="A0AAE1GGV8"/>
<dbReference type="Proteomes" id="UP001286313">
    <property type="component" value="Unassembled WGS sequence"/>
</dbReference>
<protein>
    <submittedName>
        <fullName evidence="2">Uncharacterized protein</fullName>
    </submittedName>
</protein>
<organism evidence="2 3">
    <name type="scientific">Petrolisthes cinctipes</name>
    <name type="common">Flat porcelain crab</name>
    <dbReference type="NCBI Taxonomy" id="88211"/>
    <lineage>
        <taxon>Eukaryota</taxon>
        <taxon>Metazoa</taxon>
        <taxon>Ecdysozoa</taxon>
        <taxon>Arthropoda</taxon>
        <taxon>Crustacea</taxon>
        <taxon>Multicrustacea</taxon>
        <taxon>Malacostraca</taxon>
        <taxon>Eumalacostraca</taxon>
        <taxon>Eucarida</taxon>
        <taxon>Decapoda</taxon>
        <taxon>Pleocyemata</taxon>
        <taxon>Anomura</taxon>
        <taxon>Galatheoidea</taxon>
        <taxon>Porcellanidae</taxon>
        <taxon>Petrolisthes</taxon>
    </lineage>
</organism>
<feature type="coiled-coil region" evidence="1">
    <location>
        <begin position="81"/>
        <end position="108"/>
    </location>
</feature>
<evidence type="ECO:0000313" key="3">
    <source>
        <dbReference type="Proteomes" id="UP001286313"/>
    </source>
</evidence>
<sequence length="126" mass="14382">MEEAGVSPEYVLSEVSCQCDNYYPWNPADLETCHKFESGIQNGNAELQSESVLPSVPQSGSFMVVVEGEAAHIERTRKLDTKLLEKKIEAEEKRIEAEKRRIEAYIAQKKYYTQLLLIDSKKNNKV</sequence>
<name>A0AAE1GGV8_PETCI</name>
<evidence type="ECO:0000256" key="1">
    <source>
        <dbReference type="SAM" id="Coils"/>
    </source>
</evidence>
<dbReference type="EMBL" id="JAWQEG010000496">
    <property type="protein sequence ID" value="KAK3889323.1"/>
    <property type="molecule type" value="Genomic_DNA"/>
</dbReference>
<keyword evidence="1" id="KW-0175">Coiled coil</keyword>
<accession>A0AAE1GGV8</accession>
<keyword evidence="3" id="KW-1185">Reference proteome</keyword>
<proteinExistence type="predicted"/>
<reference evidence="2" key="1">
    <citation type="submission" date="2023-10" db="EMBL/GenBank/DDBJ databases">
        <title>Genome assemblies of two species of porcelain crab, Petrolisthes cinctipes and Petrolisthes manimaculis (Anomura: Porcellanidae).</title>
        <authorList>
            <person name="Angst P."/>
        </authorList>
    </citation>
    <scope>NUCLEOTIDE SEQUENCE</scope>
    <source>
        <strain evidence="2">PB745_01</strain>
        <tissue evidence="2">Gill</tissue>
    </source>
</reference>